<evidence type="ECO:0000256" key="1">
    <source>
        <dbReference type="SAM" id="Phobius"/>
    </source>
</evidence>
<accession>A0A9P6E8E3</accession>
<organism evidence="2 3">
    <name type="scientific">Crepidotus variabilis</name>
    <dbReference type="NCBI Taxonomy" id="179855"/>
    <lineage>
        <taxon>Eukaryota</taxon>
        <taxon>Fungi</taxon>
        <taxon>Dikarya</taxon>
        <taxon>Basidiomycota</taxon>
        <taxon>Agaricomycotina</taxon>
        <taxon>Agaricomycetes</taxon>
        <taxon>Agaricomycetidae</taxon>
        <taxon>Agaricales</taxon>
        <taxon>Agaricineae</taxon>
        <taxon>Crepidotaceae</taxon>
        <taxon>Crepidotus</taxon>
    </lineage>
</organism>
<dbReference type="AlphaFoldDB" id="A0A9P6E8E3"/>
<name>A0A9P6E8E3_9AGAR</name>
<dbReference type="PANTHER" id="PTHR12242">
    <property type="entry name" value="OS02G0130600 PROTEIN-RELATED"/>
    <property type="match status" value="1"/>
</dbReference>
<sequence>MSTGFDPDLKLVSSHILRPILLAIIRLLIAFFILATLIYLLVWEAVVLHEANSFFSYFTNLTFIGLCAYFFASGVQTFFYASNARKEHNRYPLQNWPGFIQYLHVLLLSTVLTFPILVTIVYWALLASSESFSTTFNAYSNISKHALNSVFALFEILFTNVGPMPWKDLPVTIIMLGGYLGVAYITHVTQGFYTYSFLDPQKEGKTLAAYIVGIAVGQIVIFLIVYGIVSLRQALTHPRHQEPSPTAEKRTHFEQA</sequence>
<keyword evidence="1" id="KW-0472">Membrane</keyword>
<gene>
    <name evidence="2" type="ORF">CPB83DRAFT_861156</name>
</gene>
<proteinExistence type="predicted"/>
<protein>
    <submittedName>
        <fullName evidence="2">Uncharacterized protein</fullName>
    </submittedName>
</protein>
<feature type="transmembrane region" description="Helical" evidence="1">
    <location>
        <begin position="20"/>
        <end position="42"/>
    </location>
</feature>
<feature type="transmembrane region" description="Helical" evidence="1">
    <location>
        <begin position="145"/>
        <end position="162"/>
    </location>
</feature>
<evidence type="ECO:0000313" key="2">
    <source>
        <dbReference type="EMBL" id="KAF9524573.1"/>
    </source>
</evidence>
<feature type="transmembrane region" description="Helical" evidence="1">
    <location>
        <begin position="54"/>
        <end position="81"/>
    </location>
</feature>
<dbReference type="OrthoDB" id="419711at2759"/>
<keyword evidence="1" id="KW-0812">Transmembrane</keyword>
<reference evidence="2" key="1">
    <citation type="submission" date="2020-11" db="EMBL/GenBank/DDBJ databases">
        <authorList>
            <consortium name="DOE Joint Genome Institute"/>
            <person name="Ahrendt S."/>
            <person name="Riley R."/>
            <person name="Andreopoulos W."/>
            <person name="Labutti K."/>
            <person name="Pangilinan J."/>
            <person name="Ruiz-Duenas F.J."/>
            <person name="Barrasa J.M."/>
            <person name="Sanchez-Garcia M."/>
            <person name="Camarero S."/>
            <person name="Miyauchi S."/>
            <person name="Serrano A."/>
            <person name="Linde D."/>
            <person name="Babiker R."/>
            <person name="Drula E."/>
            <person name="Ayuso-Fernandez I."/>
            <person name="Pacheco R."/>
            <person name="Padilla G."/>
            <person name="Ferreira P."/>
            <person name="Barriuso J."/>
            <person name="Kellner H."/>
            <person name="Castanera R."/>
            <person name="Alfaro M."/>
            <person name="Ramirez L."/>
            <person name="Pisabarro A.G."/>
            <person name="Kuo A."/>
            <person name="Tritt A."/>
            <person name="Lipzen A."/>
            <person name="He G."/>
            <person name="Yan M."/>
            <person name="Ng V."/>
            <person name="Cullen D."/>
            <person name="Martin F."/>
            <person name="Rosso M.-N."/>
            <person name="Henrissat B."/>
            <person name="Hibbett D."/>
            <person name="Martinez A.T."/>
            <person name="Grigoriev I.V."/>
        </authorList>
    </citation>
    <scope>NUCLEOTIDE SEQUENCE</scope>
    <source>
        <strain evidence="2">CBS 506.95</strain>
    </source>
</reference>
<dbReference type="PANTHER" id="PTHR12242:SF1">
    <property type="entry name" value="MYND-TYPE DOMAIN-CONTAINING PROTEIN"/>
    <property type="match status" value="1"/>
</dbReference>
<feature type="transmembrane region" description="Helical" evidence="1">
    <location>
        <begin position="169"/>
        <end position="187"/>
    </location>
</feature>
<evidence type="ECO:0000313" key="3">
    <source>
        <dbReference type="Proteomes" id="UP000807306"/>
    </source>
</evidence>
<dbReference type="Proteomes" id="UP000807306">
    <property type="component" value="Unassembled WGS sequence"/>
</dbReference>
<keyword evidence="1" id="KW-1133">Transmembrane helix</keyword>
<comment type="caution">
    <text evidence="2">The sequence shown here is derived from an EMBL/GenBank/DDBJ whole genome shotgun (WGS) entry which is preliminary data.</text>
</comment>
<feature type="transmembrane region" description="Helical" evidence="1">
    <location>
        <begin position="102"/>
        <end position="125"/>
    </location>
</feature>
<feature type="transmembrane region" description="Helical" evidence="1">
    <location>
        <begin position="207"/>
        <end position="229"/>
    </location>
</feature>
<dbReference type="EMBL" id="MU157897">
    <property type="protein sequence ID" value="KAF9524573.1"/>
    <property type="molecule type" value="Genomic_DNA"/>
</dbReference>
<dbReference type="GO" id="GO:0016020">
    <property type="term" value="C:membrane"/>
    <property type="evidence" value="ECO:0007669"/>
    <property type="project" value="TreeGrafter"/>
</dbReference>
<keyword evidence="3" id="KW-1185">Reference proteome</keyword>